<comment type="caution">
    <text evidence="1">The sequence shown here is derived from an EMBL/GenBank/DDBJ whole genome shotgun (WGS) entry which is preliminary data.</text>
</comment>
<evidence type="ECO:0000313" key="1">
    <source>
        <dbReference type="EMBL" id="KAL2611216.1"/>
    </source>
</evidence>
<dbReference type="AlphaFoldDB" id="A0ABD1XTJ9"/>
<dbReference type="SMART" id="SM01378">
    <property type="entry name" value="Romo1"/>
    <property type="match status" value="1"/>
</dbReference>
<evidence type="ECO:0000313" key="2">
    <source>
        <dbReference type="Proteomes" id="UP001605036"/>
    </source>
</evidence>
<name>A0ABD1XTJ9_9MARC</name>
<dbReference type="EMBL" id="JBHFFA010000007">
    <property type="protein sequence ID" value="KAL2611216.1"/>
    <property type="molecule type" value="Genomic_DNA"/>
</dbReference>
<proteinExistence type="predicted"/>
<dbReference type="InterPro" id="IPR018450">
    <property type="entry name" value="Romo1/Mgr2"/>
</dbReference>
<reference evidence="1 2" key="1">
    <citation type="submission" date="2024-09" db="EMBL/GenBank/DDBJ databases">
        <title>Chromosome-scale assembly of Riccia fluitans.</title>
        <authorList>
            <person name="Paukszto L."/>
            <person name="Sawicki J."/>
            <person name="Karawczyk K."/>
            <person name="Piernik-Szablinska J."/>
            <person name="Szczecinska M."/>
            <person name="Mazdziarz M."/>
        </authorList>
    </citation>
    <scope>NUCLEOTIDE SEQUENCE [LARGE SCALE GENOMIC DNA]</scope>
    <source>
        <strain evidence="1">Rf_01</strain>
        <tissue evidence="1">Aerial parts of the thallus</tissue>
    </source>
</reference>
<dbReference type="Pfam" id="PF10247">
    <property type="entry name" value="Romo1"/>
    <property type="match status" value="1"/>
</dbReference>
<gene>
    <name evidence="1" type="ORF">R1flu_022908</name>
</gene>
<sequence length="124" mass="13700">MARDCLARVTTGVAVGGAVGGAIGAVYGTYEAFRFKVPDEHHQYDLCFSYRIELLVAVSSIVWSTSETIEVVILGLFSAWVIELKLRTDVLASPRYNRNNVPARVQNPHDVSFEENLEVGRANN</sequence>
<dbReference type="Proteomes" id="UP001605036">
    <property type="component" value="Unassembled WGS sequence"/>
</dbReference>
<keyword evidence="2" id="KW-1185">Reference proteome</keyword>
<organism evidence="1 2">
    <name type="scientific">Riccia fluitans</name>
    <dbReference type="NCBI Taxonomy" id="41844"/>
    <lineage>
        <taxon>Eukaryota</taxon>
        <taxon>Viridiplantae</taxon>
        <taxon>Streptophyta</taxon>
        <taxon>Embryophyta</taxon>
        <taxon>Marchantiophyta</taxon>
        <taxon>Marchantiopsida</taxon>
        <taxon>Marchantiidae</taxon>
        <taxon>Marchantiales</taxon>
        <taxon>Ricciaceae</taxon>
        <taxon>Riccia</taxon>
    </lineage>
</organism>
<protein>
    <submittedName>
        <fullName evidence="1">Uncharacterized protein</fullName>
    </submittedName>
</protein>
<accession>A0ABD1XTJ9</accession>